<feature type="domain" description="6-phosphogluconate dehydrogenase NADP-binding" evidence="5">
    <location>
        <begin position="4"/>
        <end position="159"/>
    </location>
</feature>
<evidence type="ECO:0000256" key="2">
    <source>
        <dbReference type="ARBA" id="ARBA00023002"/>
    </source>
</evidence>
<evidence type="ECO:0000256" key="4">
    <source>
        <dbReference type="PIRSR" id="PIRSR000103-1"/>
    </source>
</evidence>
<dbReference type="SUPFAM" id="SSF51735">
    <property type="entry name" value="NAD(P)-binding Rossmann-fold domains"/>
    <property type="match status" value="1"/>
</dbReference>
<evidence type="ECO:0000256" key="1">
    <source>
        <dbReference type="ARBA" id="ARBA00009080"/>
    </source>
</evidence>
<dbReference type="PANTHER" id="PTHR43060:SF15">
    <property type="entry name" value="3-HYDROXYISOBUTYRATE DEHYDROGENASE-LIKE 1, MITOCHONDRIAL-RELATED"/>
    <property type="match status" value="1"/>
</dbReference>
<accession>A0AAW5BTL1</accession>
<dbReference type="Proteomes" id="UP001299608">
    <property type="component" value="Unassembled WGS sequence"/>
</dbReference>
<keyword evidence="9" id="KW-1185">Reference proteome</keyword>
<dbReference type="InterPro" id="IPR015815">
    <property type="entry name" value="HIBADH-related"/>
</dbReference>
<dbReference type="Pfam" id="PF03446">
    <property type="entry name" value="NAD_binding_2"/>
    <property type="match status" value="1"/>
</dbReference>
<dbReference type="InterPro" id="IPR008927">
    <property type="entry name" value="6-PGluconate_DH-like_C_sf"/>
</dbReference>
<comment type="caution">
    <text evidence="7">The sequence shown here is derived from an EMBL/GenBank/DDBJ whole genome shotgun (WGS) entry which is preliminary data.</text>
</comment>
<dbReference type="InterPro" id="IPR006115">
    <property type="entry name" value="6PGDH_NADP-bd"/>
</dbReference>
<evidence type="ECO:0000259" key="6">
    <source>
        <dbReference type="Pfam" id="PF14833"/>
    </source>
</evidence>
<protein>
    <submittedName>
        <fullName evidence="7">NAD(P)-dependent oxidoreductase</fullName>
    </submittedName>
</protein>
<reference evidence="7" key="3">
    <citation type="submission" date="2022-01" db="EMBL/GenBank/DDBJ databases">
        <title>Collection of gut derived symbiotic bacterial strains cultured from healthy donors.</title>
        <authorList>
            <person name="Lin H."/>
            <person name="Kohout C."/>
            <person name="Waligurski E."/>
            <person name="Pamer E.G."/>
        </authorList>
    </citation>
    <scope>NUCLEOTIDE SEQUENCE</scope>
    <source>
        <strain evidence="7">DFI.6.55</strain>
    </source>
</reference>
<evidence type="ECO:0000313" key="7">
    <source>
        <dbReference type="EMBL" id="MCG4746613.1"/>
    </source>
</evidence>
<dbReference type="PIRSF" id="PIRSF000103">
    <property type="entry name" value="HIBADH"/>
    <property type="match status" value="1"/>
</dbReference>
<dbReference type="PANTHER" id="PTHR43060">
    <property type="entry name" value="3-HYDROXYISOBUTYRATE DEHYDROGENASE-LIKE 1, MITOCHONDRIAL-RELATED"/>
    <property type="match status" value="1"/>
</dbReference>
<evidence type="ECO:0000313" key="8">
    <source>
        <dbReference type="EMBL" id="NSJ49168.1"/>
    </source>
</evidence>
<proteinExistence type="inferred from homology"/>
<dbReference type="Gene3D" id="3.40.50.720">
    <property type="entry name" value="NAD(P)-binding Rossmann-like Domain"/>
    <property type="match status" value="1"/>
</dbReference>
<name>A0AAW5BTL1_9FIRM</name>
<dbReference type="GO" id="GO:0050661">
    <property type="term" value="F:NADP binding"/>
    <property type="evidence" value="ECO:0007669"/>
    <property type="project" value="InterPro"/>
</dbReference>
<evidence type="ECO:0000256" key="3">
    <source>
        <dbReference type="ARBA" id="ARBA00023027"/>
    </source>
</evidence>
<dbReference type="GO" id="GO:0016491">
    <property type="term" value="F:oxidoreductase activity"/>
    <property type="evidence" value="ECO:0007669"/>
    <property type="project" value="UniProtKB-KW"/>
</dbReference>
<evidence type="ECO:0000313" key="9">
    <source>
        <dbReference type="Proteomes" id="UP000669239"/>
    </source>
</evidence>
<keyword evidence="2" id="KW-0560">Oxidoreductase</keyword>
<keyword evidence="3" id="KW-0520">NAD</keyword>
<dbReference type="EMBL" id="JAAITT010000013">
    <property type="protein sequence ID" value="NSJ49168.1"/>
    <property type="molecule type" value="Genomic_DNA"/>
</dbReference>
<dbReference type="InterPro" id="IPR036291">
    <property type="entry name" value="NAD(P)-bd_dom_sf"/>
</dbReference>
<sequence length="291" mass="32587">MKRRIGFIGVGNMGKGICHNVILAGHEVSVFDVDKECAERFRGQAHICGTLEEVCTGSNVLFLSLPNSDTVEKVMDTVFSLGVKGKLVIDLSTSNPVSTRKLYGRMKALGGDFVDSPLIAGPQDAWDKTLTAVVAGDKEVIGSYDDLFLSYCRSYDYVGDSGNGHLVKLAQNWAGLLQAVLYAQLYPVMNRYGLEPEKLYDILNTEFFDNWFFQFYSKKYVNKTYSLDFSLELGLKDLMYMKKLCDEIGVPGFMLDGAIDLCRIALKEKRDKNEVKDMSSIADTMYRLTEN</sequence>
<feature type="active site" evidence="4">
    <location>
        <position position="168"/>
    </location>
</feature>
<dbReference type="GO" id="GO:0051287">
    <property type="term" value="F:NAD binding"/>
    <property type="evidence" value="ECO:0007669"/>
    <property type="project" value="InterPro"/>
</dbReference>
<evidence type="ECO:0000259" key="5">
    <source>
        <dbReference type="Pfam" id="PF03446"/>
    </source>
</evidence>
<gene>
    <name evidence="8" type="ORF">G5B36_10705</name>
    <name evidence="7" type="ORF">L0N08_14420</name>
</gene>
<dbReference type="SUPFAM" id="SSF48179">
    <property type="entry name" value="6-phosphogluconate dehydrogenase C-terminal domain-like"/>
    <property type="match status" value="1"/>
</dbReference>
<dbReference type="InterPro" id="IPR029154">
    <property type="entry name" value="HIBADH-like_NADP-bd"/>
</dbReference>
<evidence type="ECO:0000313" key="10">
    <source>
        <dbReference type="Proteomes" id="UP001299608"/>
    </source>
</evidence>
<dbReference type="EMBL" id="JAKNGE010000017">
    <property type="protein sequence ID" value="MCG4746613.1"/>
    <property type="molecule type" value="Genomic_DNA"/>
</dbReference>
<reference evidence="8" key="2">
    <citation type="submission" date="2020-02" db="EMBL/GenBank/DDBJ databases">
        <authorList>
            <person name="Littmann E."/>
            <person name="Sorbara M."/>
        </authorList>
    </citation>
    <scope>NUCLEOTIDE SEQUENCE</scope>
    <source>
        <strain evidence="8">MSK.1.17</strain>
    </source>
</reference>
<dbReference type="Pfam" id="PF14833">
    <property type="entry name" value="NAD_binding_11"/>
    <property type="match status" value="1"/>
</dbReference>
<dbReference type="InterPro" id="IPR013328">
    <property type="entry name" value="6PGD_dom2"/>
</dbReference>
<comment type="similarity">
    <text evidence="1">Belongs to the HIBADH-related family.</text>
</comment>
<dbReference type="Proteomes" id="UP000669239">
    <property type="component" value="Unassembled WGS sequence"/>
</dbReference>
<dbReference type="AlphaFoldDB" id="A0AAW5BTL1"/>
<reference evidence="8 9" key="1">
    <citation type="journal article" date="2020" name="Cell Host Microbe">
        <title>Functional and Genomic Variation between Human-Derived Isolates of Lachnospiraceae Reveals Inter- and Intra-Species Diversity.</title>
        <authorList>
            <person name="Sorbara M.T."/>
            <person name="Littmann E.R."/>
            <person name="Fontana E."/>
            <person name="Moody T.U."/>
            <person name="Kohout C.E."/>
            <person name="Gjonbalaj M."/>
            <person name="Eaton V."/>
            <person name="Seok R."/>
            <person name="Leiner I.M."/>
            <person name="Pamer E.G."/>
        </authorList>
    </citation>
    <scope>NUCLEOTIDE SEQUENCE [LARGE SCALE GENOMIC DNA]</scope>
    <source>
        <strain evidence="8 9">MSK.1.17</strain>
    </source>
</reference>
<dbReference type="RefSeq" id="WP_117563013.1">
    <property type="nucleotide sequence ID" value="NZ_JAAITT010000013.1"/>
</dbReference>
<organism evidence="7 10">
    <name type="scientific">Enterocloster aldenensis</name>
    <dbReference type="NCBI Taxonomy" id="358742"/>
    <lineage>
        <taxon>Bacteria</taxon>
        <taxon>Bacillati</taxon>
        <taxon>Bacillota</taxon>
        <taxon>Clostridia</taxon>
        <taxon>Lachnospirales</taxon>
        <taxon>Lachnospiraceae</taxon>
        <taxon>Enterocloster</taxon>
    </lineage>
</organism>
<feature type="domain" description="3-hydroxyisobutyrate dehydrogenase-like NAD-binding" evidence="6">
    <location>
        <begin position="162"/>
        <end position="275"/>
    </location>
</feature>
<dbReference type="Gene3D" id="1.10.1040.10">
    <property type="entry name" value="N-(1-d-carboxylethyl)-l-norvaline Dehydrogenase, domain 2"/>
    <property type="match status" value="1"/>
</dbReference>